<keyword evidence="2" id="KW-1185">Reference proteome</keyword>
<dbReference type="Ensembl" id="ENSCPGT00000029356.1">
    <property type="protein sequence ID" value="ENSCPGP00000026883.1"/>
    <property type="gene ID" value="ENSCPGG00000018530.1"/>
</dbReference>
<dbReference type="Proteomes" id="UP000694419">
    <property type="component" value="Unplaced"/>
</dbReference>
<proteinExistence type="predicted"/>
<sequence length="63" mass="6771">MEDGSSGKSSLQDTSLLLQSSIDDSAFAATSEKVLDLIASLEQCFQLREDDIQQVKSALAHVV</sequence>
<accession>A0A8C3KQE0</accession>
<protein>
    <submittedName>
        <fullName evidence="1">Uncharacterized protein</fullName>
    </submittedName>
</protein>
<reference evidence="1" key="2">
    <citation type="submission" date="2025-09" db="UniProtKB">
        <authorList>
            <consortium name="Ensembl"/>
        </authorList>
    </citation>
    <scope>IDENTIFICATION</scope>
</reference>
<evidence type="ECO:0000313" key="1">
    <source>
        <dbReference type="Ensembl" id="ENSCPGP00000026883.1"/>
    </source>
</evidence>
<organism evidence="1 2">
    <name type="scientific">Calidris pygmaea</name>
    <name type="common">Spoon-billed sandpiper</name>
    <dbReference type="NCBI Taxonomy" id="425635"/>
    <lineage>
        <taxon>Eukaryota</taxon>
        <taxon>Metazoa</taxon>
        <taxon>Chordata</taxon>
        <taxon>Craniata</taxon>
        <taxon>Vertebrata</taxon>
        <taxon>Euteleostomi</taxon>
        <taxon>Archelosauria</taxon>
        <taxon>Archosauria</taxon>
        <taxon>Dinosauria</taxon>
        <taxon>Saurischia</taxon>
        <taxon>Theropoda</taxon>
        <taxon>Coelurosauria</taxon>
        <taxon>Aves</taxon>
        <taxon>Neognathae</taxon>
        <taxon>Neoaves</taxon>
        <taxon>Charadriiformes</taxon>
        <taxon>Scolopacidae</taxon>
        <taxon>Calidris</taxon>
    </lineage>
</organism>
<reference evidence="1" key="1">
    <citation type="submission" date="2025-08" db="UniProtKB">
        <authorList>
            <consortium name="Ensembl"/>
        </authorList>
    </citation>
    <scope>IDENTIFICATION</scope>
</reference>
<evidence type="ECO:0000313" key="2">
    <source>
        <dbReference type="Proteomes" id="UP000694419"/>
    </source>
</evidence>
<name>A0A8C3KQE0_9CHAR</name>
<dbReference type="AlphaFoldDB" id="A0A8C3KQE0"/>